<evidence type="ECO:0000313" key="3">
    <source>
        <dbReference type="EMBL" id="TXJ34440.1"/>
    </source>
</evidence>
<reference evidence="2" key="2">
    <citation type="submission" date="2019-01" db="EMBL/GenBank/DDBJ databases">
        <authorList>
            <person name="Thorell K."/>
        </authorList>
    </citation>
    <scope>NUCLEOTIDE SEQUENCE</scope>
    <source>
        <strain evidence="2">PC4597II</strain>
        <strain evidence="3">PC5099IV</strain>
    </source>
</reference>
<evidence type="ECO:0008006" key="6">
    <source>
        <dbReference type="Google" id="ProtNLM"/>
    </source>
</evidence>
<reference evidence="4 5" key="1">
    <citation type="journal article" date="1992" name="Lakartidningen">
        <title>[Penicillin V and not amoxicillin is the first choice preparation in acute otitis].</title>
        <authorList>
            <person name="Kamme C."/>
            <person name="Lundgren K."/>
            <person name="Prellner K."/>
        </authorList>
    </citation>
    <scope>NUCLEOTIDE SEQUENCE [LARGE SCALE GENOMIC DNA]</scope>
    <source>
        <strain evidence="2 5">PC4597II</strain>
        <strain evidence="3 4">PC5099IV</strain>
    </source>
</reference>
<name>A0AB38Q175_9SPIR</name>
<dbReference type="AlphaFoldDB" id="A0AB38Q175"/>
<dbReference type="EMBL" id="SAYA01000001">
    <property type="protein sequence ID" value="TXJ28526.1"/>
    <property type="molecule type" value="Genomic_DNA"/>
</dbReference>
<dbReference type="EMBL" id="SAXZ01000001">
    <property type="protein sequence ID" value="TXJ34440.1"/>
    <property type="molecule type" value="Genomic_DNA"/>
</dbReference>
<accession>A0AB38Q175</accession>
<keyword evidence="1" id="KW-1133">Transmembrane helix</keyword>
<keyword evidence="4" id="KW-1185">Reference proteome</keyword>
<evidence type="ECO:0000256" key="1">
    <source>
        <dbReference type="SAM" id="Phobius"/>
    </source>
</evidence>
<comment type="caution">
    <text evidence="2">The sequence shown here is derived from an EMBL/GenBank/DDBJ whole genome shotgun (WGS) entry which is preliminary data.</text>
</comment>
<organism evidence="2 5">
    <name type="scientific">Brachyspira aalborgi</name>
    <dbReference type="NCBI Taxonomy" id="29522"/>
    <lineage>
        <taxon>Bacteria</taxon>
        <taxon>Pseudomonadati</taxon>
        <taxon>Spirochaetota</taxon>
        <taxon>Spirochaetia</taxon>
        <taxon>Brachyspirales</taxon>
        <taxon>Brachyspiraceae</taxon>
        <taxon>Brachyspira</taxon>
    </lineage>
</organism>
<dbReference type="Proteomes" id="UP000322659">
    <property type="component" value="Unassembled WGS sequence"/>
</dbReference>
<evidence type="ECO:0000313" key="2">
    <source>
        <dbReference type="EMBL" id="TXJ28526.1"/>
    </source>
</evidence>
<evidence type="ECO:0000313" key="5">
    <source>
        <dbReference type="Proteomes" id="UP000324336"/>
    </source>
</evidence>
<keyword evidence="1" id="KW-0812">Transmembrane</keyword>
<gene>
    <name evidence="3" type="ORF">EPJ71_00825</name>
    <name evidence="2" type="ORF">EPJ73_00795</name>
</gene>
<proteinExistence type="predicted"/>
<dbReference type="Proteomes" id="UP000324336">
    <property type="component" value="Unassembled WGS sequence"/>
</dbReference>
<evidence type="ECO:0000313" key="4">
    <source>
        <dbReference type="Proteomes" id="UP000322659"/>
    </source>
</evidence>
<protein>
    <recommendedName>
        <fullName evidence="6">DUF805 domain-containing protein</fullName>
    </recommendedName>
</protein>
<dbReference type="RefSeq" id="WP_021957596.1">
    <property type="nucleotide sequence ID" value="NZ_SAXV01000006.1"/>
</dbReference>
<feature type="transmembrane region" description="Helical" evidence="1">
    <location>
        <begin position="82"/>
        <end position="101"/>
    </location>
</feature>
<keyword evidence="1" id="KW-0472">Membrane</keyword>
<feature type="transmembrane region" description="Helical" evidence="1">
    <location>
        <begin position="54"/>
        <end position="70"/>
    </location>
</feature>
<feature type="transmembrane region" description="Helical" evidence="1">
    <location>
        <begin position="28"/>
        <end position="48"/>
    </location>
</feature>
<sequence>MYSFVILIKDYFKKKLEDKENLIFKETALIYLLYIILTVIIFMIINLGAARARYFLNIFPLTFIPIIYLIKKSKNKKLYKLFLIYAFLNPLAVYIQMFHIYSNEDKSGWNFMMPHVEKIIEDTKDKSFDLSTNSHYHYILLKIENKNFKIDTNSNII</sequence>